<feature type="domain" description="NADP-dependent oxidoreductase" evidence="2">
    <location>
        <begin position="23"/>
        <end position="300"/>
    </location>
</feature>
<name>A0ABW8IQN0_9GAMM</name>
<gene>
    <name evidence="3" type="ORF">ISP18_20250</name>
</gene>
<dbReference type="EMBL" id="JADIKI010000023">
    <property type="protein sequence ID" value="MFK2856950.1"/>
    <property type="molecule type" value="Genomic_DNA"/>
</dbReference>
<organism evidence="3 4">
    <name type="scientific">Dyella humi</name>
    <dbReference type="NCBI Taxonomy" id="1770547"/>
    <lineage>
        <taxon>Bacteria</taxon>
        <taxon>Pseudomonadati</taxon>
        <taxon>Pseudomonadota</taxon>
        <taxon>Gammaproteobacteria</taxon>
        <taxon>Lysobacterales</taxon>
        <taxon>Rhodanobacteraceae</taxon>
        <taxon>Dyella</taxon>
    </lineage>
</organism>
<accession>A0ABW8IQN0</accession>
<evidence type="ECO:0000256" key="1">
    <source>
        <dbReference type="ARBA" id="ARBA00023002"/>
    </source>
</evidence>
<dbReference type="InterPro" id="IPR020471">
    <property type="entry name" value="AKR"/>
</dbReference>
<reference evidence="3 4" key="1">
    <citation type="submission" date="2020-10" db="EMBL/GenBank/DDBJ databases">
        <title>Phylogeny of dyella-like bacteria.</title>
        <authorList>
            <person name="Fu J."/>
        </authorList>
    </citation>
    <scope>NUCLEOTIDE SEQUENCE [LARGE SCALE GENOMIC DNA]</scope>
    <source>
        <strain evidence="3 4">DHG40</strain>
    </source>
</reference>
<dbReference type="Proteomes" id="UP001620409">
    <property type="component" value="Unassembled WGS sequence"/>
</dbReference>
<dbReference type="PANTHER" id="PTHR43625:SF40">
    <property type="entry name" value="ALDO-KETO REDUCTASE YAKC [NADP(+)]"/>
    <property type="match status" value="1"/>
</dbReference>
<dbReference type="InterPro" id="IPR050791">
    <property type="entry name" value="Aldo-Keto_reductase"/>
</dbReference>
<sequence>MTATYTKVTSRQWSLGGDLIVNRLGYGAMHLTGYGMWGPPADPEHAIRVLRHAVHDLGVNFIDTADAYGPGDNEEILRKALHPYPKDLVISTKGGMLRSGPNDWIHGAPGAPYIEPINYPKYLRQQVEMSLRRLGVERISLYQLHSIDPMVPLSESLGELVRLQQQGKIHHIGLSNQPGVSIEQLIDARRTANIVAIENLYNIADRADEDTLQYTQKHGIAFVPWFPLGHGGLVGSDSPLGPIAERYGVTASQLALAWLLQHAPNTLLIPGSTSIAHLDENAKAASIDFHAAEIAAITAAVDRANLPTWRPDRHIPNLATGAKTHVSHISR</sequence>
<dbReference type="PANTHER" id="PTHR43625">
    <property type="entry name" value="AFLATOXIN B1 ALDEHYDE REDUCTASE"/>
    <property type="match status" value="1"/>
</dbReference>
<evidence type="ECO:0000313" key="3">
    <source>
        <dbReference type="EMBL" id="MFK2856950.1"/>
    </source>
</evidence>
<evidence type="ECO:0000259" key="2">
    <source>
        <dbReference type="Pfam" id="PF00248"/>
    </source>
</evidence>
<dbReference type="InterPro" id="IPR023210">
    <property type="entry name" value="NADP_OxRdtase_dom"/>
</dbReference>
<keyword evidence="1" id="KW-0560">Oxidoreductase</keyword>
<protein>
    <submittedName>
        <fullName evidence="3">Aldo/keto reductase</fullName>
    </submittedName>
</protein>
<dbReference type="PRINTS" id="PR00069">
    <property type="entry name" value="ALDKETRDTASE"/>
</dbReference>
<dbReference type="InterPro" id="IPR036812">
    <property type="entry name" value="NAD(P)_OxRdtase_dom_sf"/>
</dbReference>
<dbReference type="CDD" id="cd19088">
    <property type="entry name" value="AKR_AKR13B1"/>
    <property type="match status" value="1"/>
</dbReference>
<keyword evidence="4" id="KW-1185">Reference proteome</keyword>
<dbReference type="SUPFAM" id="SSF51430">
    <property type="entry name" value="NAD(P)-linked oxidoreductase"/>
    <property type="match status" value="1"/>
</dbReference>
<dbReference type="Gene3D" id="3.20.20.100">
    <property type="entry name" value="NADP-dependent oxidoreductase domain"/>
    <property type="match status" value="1"/>
</dbReference>
<evidence type="ECO:0000313" key="4">
    <source>
        <dbReference type="Proteomes" id="UP001620409"/>
    </source>
</evidence>
<dbReference type="RefSeq" id="WP_380011815.1">
    <property type="nucleotide sequence ID" value="NZ_JADIKI010000023.1"/>
</dbReference>
<comment type="caution">
    <text evidence="3">The sequence shown here is derived from an EMBL/GenBank/DDBJ whole genome shotgun (WGS) entry which is preliminary data.</text>
</comment>
<proteinExistence type="predicted"/>
<dbReference type="Pfam" id="PF00248">
    <property type="entry name" value="Aldo_ket_red"/>
    <property type="match status" value="1"/>
</dbReference>